<keyword evidence="4 8" id="KW-0479">Metal-binding</keyword>
<organism evidence="10 11">
    <name type="scientific">candidate division MSBL1 archaeon SCGC-AAA261F17</name>
    <dbReference type="NCBI Taxonomy" id="1698274"/>
    <lineage>
        <taxon>Archaea</taxon>
        <taxon>Methanobacteriati</taxon>
        <taxon>Methanobacteriota</taxon>
        <taxon>candidate division MSBL1</taxon>
    </lineage>
</organism>
<evidence type="ECO:0000256" key="6">
    <source>
        <dbReference type="ARBA" id="ARBA00022842"/>
    </source>
</evidence>
<keyword evidence="11" id="KW-1185">Reference proteome</keyword>
<keyword evidence="5 8" id="KW-0378">Hydrolase</keyword>
<name>A0A133V7P1_9EURY</name>
<reference evidence="10 11" key="1">
    <citation type="journal article" date="2016" name="Sci. Rep.">
        <title>Metabolic traits of an uncultured archaeal lineage -MSBL1- from brine pools of the Red Sea.</title>
        <authorList>
            <person name="Mwirichia R."/>
            <person name="Alam I."/>
            <person name="Rashid M."/>
            <person name="Vinu M."/>
            <person name="Ba-Alawi W."/>
            <person name="Anthony Kamau A."/>
            <person name="Kamanda Ngugi D."/>
            <person name="Goker M."/>
            <person name="Klenk H.P."/>
            <person name="Bajic V."/>
            <person name="Stingl U."/>
        </authorList>
    </citation>
    <scope>NUCLEOTIDE SEQUENCE [LARGE SCALE GENOMIC DNA]</scope>
    <source>
        <strain evidence="10">SCGC-AAA261F17</strain>
    </source>
</reference>
<evidence type="ECO:0000313" key="11">
    <source>
        <dbReference type="Proteomes" id="UP000070035"/>
    </source>
</evidence>
<evidence type="ECO:0000256" key="1">
    <source>
        <dbReference type="ARBA" id="ARBA00001946"/>
    </source>
</evidence>
<comment type="caution">
    <text evidence="10">The sequence shown here is derived from an EMBL/GenBank/DDBJ whole genome shotgun (WGS) entry which is preliminary data.</text>
</comment>
<keyword evidence="2 8" id="KW-1277">Toxin-antitoxin system</keyword>
<feature type="domain" description="PIN" evidence="9">
    <location>
        <begin position="2"/>
        <end position="120"/>
    </location>
</feature>
<evidence type="ECO:0000256" key="8">
    <source>
        <dbReference type="HAMAP-Rule" id="MF_00265"/>
    </source>
</evidence>
<comment type="function">
    <text evidence="8">Toxic component of a toxin-antitoxin (TA) system. An RNase.</text>
</comment>
<dbReference type="AlphaFoldDB" id="A0A133V7P1"/>
<evidence type="ECO:0000256" key="2">
    <source>
        <dbReference type="ARBA" id="ARBA00022649"/>
    </source>
</evidence>
<proteinExistence type="inferred from homology"/>
<sequence>MYCLDTNAVIDYLDGADAIGAFIKKHERELIFSSTVAIHEVFVGSIRTRGKRGLRDIREDLDWLIPLPLTIEGAAEAALIDAELHKAGEPIGPLDTLIAGIAREKSATLVTRDPHFERISNLDVLRYDERESGEKSRR</sequence>
<evidence type="ECO:0000313" key="10">
    <source>
        <dbReference type="EMBL" id="KXB02453.1"/>
    </source>
</evidence>
<dbReference type="InterPro" id="IPR029060">
    <property type="entry name" value="PIN-like_dom_sf"/>
</dbReference>
<feature type="binding site" evidence="8">
    <location>
        <position position="5"/>
    </location>
    <ligand>
        <name>Mg(2+)</name>
        <dbReference type="ChEBI" id="CHEBI:18420"/>
    </ligand>
</feature>
<accession>A0A133V7P1</accession>
<dbReference type="HAMAP" id="MF_00265">
    <property type="entry name" value="VapC_Nob1"/>
    <property type="match status" value="1"/>
</dbReference>
<evidence type="ECO:0000256" key="7">
    <source>
        <dbReference type="ARBA" id="ARBA00038093"/>
    </source>
</evidence>
<dbReference type="Gene3D" id="3.40.50.1010">
    <property type="entry name" value="5'-nuclease"/>
    <property type="match status" value="1"/>
</dbReference>
<dbReference type="PANTHER" id="PTHR33653:SF1">
    <property type="entry name" value="RIBONUCLEASE VAPC2"/>
    <property type="match status" value="1"/>
</dbReference>
<dbReference type="InterPro" id="IPR050556">
    <property type="entry name" value="Type_II_TA_system_RNase"/>
</dbReference>
<dbReference type="InterPro" id="IPR002716">
    <property type="entry name" value="PIN_dom"/>
</dbReference>
<evidence type="ECO:0000256" key="3">
    <source>
        <dbReference type="ARBA" id="ARBA00022722"/>
    </source>
</evidence>
<dbReference type="GO" id="GO:0090729">
    <property type="term" value="F:toxin activity"/>
    <property type="evidence" value="ECO:0007669"/>
    <property type="project" value="UniProtKB-KW"/>
</dbReference>
<gene>
    <name evidence="8" type="primary">vapC</name>
    <name evidence="10" type="ORF">AKJ44_00230</name>
</gene>
<dbReference type="CDD" id="cd18739">
    <property type="entry name" value="PIN_VapC4-5_FitB-like"/>
    <property type="match status" value="1"/>
</dbReference>
<feature type="binding site" evidence="8">
    <location>
        <position position="95"/>
    </location>
    <ligand>
        <name>Mg(2+)</name>
        <dbReference type="ChEBI" id="CHEBI:18420"/>
    </ligand>
</feature>
<protein>
    <recommendedName>
        <fullName evidence="8">Ribonuclease VapC</fullName>
        <shortName evidence="8">RNase VapC</shortName>
        <ecNumber evidence="8">3.1.-.-</ecNumber>
    </recommendedName>
    <alternativeName>
        <fullName evidence="8">Putative toxin VapC</fullName>
    </alternativeName>
</protein>
<dbReference type="SUPFAM" id="SSF88723">
    <property type="entry name" value="PIN domain-like"/>
    <property type="match status" value="1"/>
</dbReference>
<dbReference type="Proteomes" id="UP000070035">
    <property type="component" value="Unassembled WGS sequence"/>
</dbReference>
<dbReference type="EMBL" id="LHXY01000002">
    <property type="protein sequence ID" value="KXB02453.1"/>
    <property type="molecule type" value="Genomic_DNA"/>
</dbReference>
<dbReference type="GO" id="GO:0016787">
    <property type="term" value="F:hydrolase activity"/>
    <property type="evidence" value="ECO:0007669"/>
    <property type="project" value="UniProtKB-KW"/>
</dbReference>
<dbReference type="InterPro" id="IPR022907">
    <property type="entry name" value="VapC_family"/>
</dbReference>
<keyword evidence="8" id="KW-0800">Toxin</keyword>
<evidence type="ECO:0000256" key="4">
    <source>
        <dbReference type="ARBA" id="ARBA00022723"/>
    </source>
</evidence>
<dbReference type="GO" id="GO:0000287">
    <property type="term" value="F:magnesium ion binding"/>
    <property type="evidence" value="ECO:0007669"/>
    <property type="project" value="UniProtKB-UniRule"/>
</dbReference>
<comment type="cofactor">
    <cofactor evidence="1 8">
        <name>Mg(2+)</name>
        <dbReference type="ChEBI" id="CHEBI:18420"/>
    </cofactor>
</comment>
<keyword evidence="6 8" id="KW-0460">Magnesium</keyword>
<comment type="similarity">
    <text evidence="7 8">Belongs to the PINc/VapC protein family.</text>
</comment>
<evidence type="ECO:0000259" key="9">
    <source>
        <dbReference type="Pfam" id="PF01850"/>
    </source>
</evidence>
<dbReference type="Pfam" id="PF01850">
    <property type="entry name" value="PIN"/>
    <property type="match status" value="1"/>
</dbReference>
<keyword evidence="3 8" id="KW-0540">Nuclease</keyword>
<dbReference type="GO" id="GO:0004540">
    <property type="term" value="F:RNA nuclease activity"/>
    <property type="evidence" value="ECO:0007669"/>
    <property type="project" value="InterPro"/>
</dbReference>
<dbReference type="EC" id="3.1.-.-" evidence="8"/>
<dbReference type="PANTHER" id="PTHR33653">
    <property type="entry name" value="RIBONUCLEASE VAPC2"/>
    <property type="match status" value="1"/>
</dbReference>
<evidence type="ECO:0000256" key="5">
    <source>
        <dbReference type="ARBA" id="ARBA00022801"/>
    </source>
</evidence>